<feature type="compositionally biased region" description="Low complexity" evidence="1">
    <location>
        <begin position="22"/>
        <end position="48"/>
    </location>
</feature>
<reference evidence="2 3" key="1">
    <citation type="journal article" date="2016" name="Mol. Biol. Evol.">
        <title>Comparative Genomics of Early-Diverging Mushroom-Forming Fungi Provides Insights into the Origins of Lignocellulose Decay Capabilities.</title>
        <authorList>
            <person name="Nagy L.G."/>
            <person name="Riley R."/>
            <person name="Tritt A."/>
            <person name="Adam C."/>
            <person name="Daum C."/>
            <person name="Floudas D."/>
            <person name="Sun H."/>
            <person name="Yadav J.S."/>
            <person name="Pangilinan J."/>
            <person name="Larsson K.H."/>
            <person name="Matsuura K."/>
            <person name="Barry K."/>
            <person name="Labutti K."/>
            <person name="Kuo R."/>
            <person name="Ohm R.A."/>
            <person name="Bhattacharya S.S."/>
            <person name="Shirouzu T."/>
            <person name="Yoshinaga Y."/>
            <person name="Martin F.M."/>
            <person name="Grigoriev I.V."/>
            <person name="Hibbett D.S."/>
        </authorList>
    </citation>
    <scope>NUCLEOTIDE SEQUENCE [LARGE SCALE GENOMIC DNA]</scope>
    <source>
        <strain evidence="2 3">CBS 109695</strain>
    </source>
</reference>
<feature type="region of interest" description="Disordered" evidence="1">
    <location>
        <begin position="191"/>
        <end position="251"/>
    </location>
</feature>
<gene>
    <name evidence="2" type="ORF">FIBSPDRAFT_970159</name>
</gene>
<feature type="region of interest" description="Disordered" evidence="1">
    <location>
        <begin position="129"/>
        <end position="148"/>
    </location>
</feature>
<dbReference type="EMBL" id="KV418712">
    <property type="protein sequence ID" value="KZP02308.1"/>
    <property type="molecule type" value="Genomic_DNA"/>
</dbReference>
<protein>
    <submittedName>
        <fullName evidence="2">Uncharacterized protein</fullName>
    </submittedName>
</protein>
<feature type="region of interest" description="Disordered" evidence="1">
    <location>
        <begin position="18"/>
        <end position="118"/>
    </location>
</feature>
<dbReference type="AlphaFoldDB" id="A0A167SW80"/>
<proteinExistence type="predicted"/>
<dbReference type="Proteomes" id="UP000076532">
    <property type="component" value="Unassembled WGS sequence"/>
</dbReference>
<dbReference type="OrthoDB" id="10681785at2759"/>
<sequence length="295" mass="30770">MSDPSLSVLESHAKTGTDLSTAANSGAAASAAANSGAAASAAANSGAADMNSDNQGEGEGEGPKGDSIEGNGGEGDGRGNNDIGSGEKPTGPQDDIPAPAPVPQDDIPAPAPGPVMRKRTQMICEVLIERKTTPPAQKPKAAPQKKPRFTVTTCQMAMKCEEGGGICDKDLDPDTEVGRYKRCKMHREIEAQRQRAVRYLKSTAGGGKRKREGGQELRGSKKRSKVQKRTNSESASASDLDDSEGEEENARLEVVFAENDDTIAVIVKKPGSGPGVRARGKKITFRGVTVAQTTV</sequence>
<keyword evidence="3" id="KW-1185">Reference proteome</keyword>
<organism evidence="2 3">
    <name type="scientific">Athelia psychrophila</name>
    <dbReference type="NCBI Taxonomy" id="1759441"/>
    <lineage>
        <taxon>Eukaryota</taxon>
        <taxon>Fungi</taxon>
        <taxon>Dikarya</taxon>
        <taxon>Basidiomycota</taxon>
        <taxon>Agaricomycotina</taxon>
        <taxon>Agaricomycetes</taxon>
        <taxon>Agaricomycetidae</taxon>
        <taxon>Atheliales</taxon>
        <taxon>Atheliaceae</taxon>
        <taxon>Athelia</taxon>
    </lineage>
</organism>
<evidence type="ECO:0000256" key="1">
    <source>
        <dbReference type="SAM" id="MobiDB-lite"/>
    </source>
</evidence>
<evidence type="ECO:0000313" key="3">
    <source>
        <dbReference type="Proteomes" id="UP000076532"/>
    </source>
</evidence>
<evidence type="ECO:0000313" key="2">
    <source>
        <dbReference type="EMBL" id="KZP02308.1"/>
    </source>
</evidence>
<feature type="compositionally biased region" description="Low complexity" evidence="1">
    <location>
        <begin position="133"/>
        <end position="142"/>
    </location>
</feature>
<accession>A0A167SW80</accession>
<name>A0A167SW80_9AGAM</name>